<dbReference type="CDD" id="cd04913">
    <property type="entry name" value="ACT_AKii-LysC-BS-like_1"/>
    <property type="match status" value="2"/>
</dbReference>
<dbReference type="CDD" id="cd04923">
    <property type="entry name" value="ACT_AK-LysC-DapG-like_2"/>
    <property type="match status" value="2"/>
</dbReference>
<dbReference type="FunFam" id="3.30.2130.10:FF:000001">
    <property type="entry name" value="Bifunctional aspartokinase/homoserine dehydrogenase"/>
    <property type="match status" value="2"/>
</dbReference>
<comment type="similarity">
    <text evidence="5">Belongs to the aspartokinase family.</text>
</comment>
<evidence type="ECO:0000256" key="15">
    <source>
        <dbReference type="ARBA" id="ARBA00047872"/>
    </source>
</evidence>
<dbReference type="SUPFAM" id="SSF53633">
    <property type="entry name" value="Carbamate kinase-like"/>
    <property type="match status" value="1"/>
</dbReference>
<comment type="pathway">
    <text evidence="2 17">Amino-acid biosynthesis; L-lysine biosynthesis via DAP pathway; (S)-tetrahydrodipicolinate from L-aspartate: step 1/4.</text>
</comment>
<dbReference type="PANTHER" id="PTHR21499:SF3">
    <property type="entry name" value="ASPARTOKINASE"/>
    <property type="match status" value="1"/>
</dbReference>
<feature type="domain" description="ACT" evidence="18">
    <location>
        <begin position="360"/>
        <end position="427"/>
    </location>
</feature>
<keyword evidence="20" id="KW-1185">Reference proteome</keyword>
<dbReference type="NCBIfam" id="NF005656">
    <property type="entry name" value="PRK07431.1"/>
    <property type="match status" value="1"/>
</dbReference>
<dbReference type="AlphaFoldDB" id="K9XV31"/>
<dbReference type="NCBIfam" id="NF005155">
    <property type="entry name" value="PRK06635.1-4"/>
    <property type="match status" value="1"/>
</dbReference>
<evidence type="ECO:0000313" key="19">
    <source>
        <dbReference type="EMBL" id="AFZ35936.1"/>
    </source>
</evidence>
<keyword evidence="12" id="KW-0067">ATP-binding</keyword>
<dbReference type="CDD" id="cd04261">
    <property type="entry name" value="AAK_AKii-LysC-BS"/>
    <property type="match status" value="1"/>
</dbReference>
<dbReference type="GO" id="GO:0005524">
    <property type="term" value="F:ATP binding"/>
    <property type="evidence" value="ECO:0007669"/>
    <property type="project" value="UniProtKB-KW"/>
</dbReference>
<dbReference type="Pfam" id="PF22468">
    <property type="entry name" value="ACT_9"/>
    <property type="match status" value="2"/>
</dbReference>
<evidence type="ECO:0000256" key="17">
    <source>
        <dbReference type="RuleBase" id="RU004249"/>
    </source>
</evidence>
<evidence type="ECO:0000256" key="16">
    <source>
        <dbReference type="ARBA" id="ARBA00063835"/>
    </source>
</evidence>
<dbReference type="PROSITE" id="PS00324">
    <property type="entry name" value="ASPARTOKINASE"/>
    <property type="match status" value="1"/>
</dbReference>
<keyword evidence="13" id="KW-0220">Diaminopimelate biosynthesis</keyword>
<evidence type="ECO:0000256" key="14">
    <source>
        <dbReference type="ARBA" id="ARBA00023154"/>
    </source>
</evidence>
<dbReference type="GO" id="GO:0009090">
    <property type="term" value="P:homoserine biosynthetic process"/>
    <property type="evidence" value="ECO:0007669"/>
    <property type="project" value="TreeGrafter"/>
</dbReference>
<evidence type="ECO:0000256" key="1">
    <source>
        <dbReference type="ARBA" id="ARBA00003121"/>
    </source>
</evidence>
<reference evidence="20" key="1">
    <citation type="journal article" date="2013" name="Proc. Natl. Acad. Sci. U.S.A.">
        <title>Improving the coverage of the cyanobacterial phylum using diversity-driven genome sequencing.</title>
        <authorList>
            <person name="Shih P.M."/>
            <person name="Wu D."/>
            <person name="Latifi A."/>
            <person name="Axen S.D."/>
            <person name="Fewer D.P."/>
            <person name="Talla E."/>
            <person name="Calteau A."/>
            <person name="Cai F."/>
            <person name="Tandeau de Marsac N."/>
            <person name="Rippka R."/>
            <person name="Herdman M."/>
            <person name="Sivonen K."/>
            <person name="Coursin T."/>
            <person name="Laurent T."/>
            <person name="Goodwin L."/>
            <person name="Nolan M."/>
            <person name="Davenport K.W."/>
            <person name="Han C.S."/>
            <person name="Rubin E.M."/>
            <person name="Eisen J.A."/>
            <person name="Woyke T."/>
            <person name="Gugger M."/>
            <person name="Kerfeld C.A."/>
        </authorList>
    </citation>
    <scope>NUCLEOTIDE SEQUENCE [LARGE SCALE GENOMIC DNA]</scope>
    <source>
        <strain evidence="20">ATCC 29371 / PCC 7437</strain>
    </source>
</reference>
<dbReference type="InterPro" id="IPR002912">
    <property type="entry name" value="ACT_dom"/>
</dbReference>
<feature type="domain" description="ACT" evidence="18">
    <location>
        <begin position="273"/>
        <end position="340"/>
    </location>
</feature>
<dbReference type="EC" id="2.7.2.4" evidence="6"/>
<keyword evidence="14" id="KW-0457">Lysine biosynthesis</keyword>
<dbReference type="EMBL" id="CP003653">
    <property type="protein sequence ID" value="AFZ35936.1"/>
    <property type="molecule type" value="Genomic_DNA"/>
</dbReference>
<evidence type="ECO:0000256" key="3">
    <source>
        <dbReference type="ARBA" id="ARBA00004986"/>
    </source>
</evidence>
<keyword evidence="8 19" id="KW-0808">Transferase</keyword>
<keyword evidence="11 19" id="KW-0418">Kinase</keyword>
<dbReference type="FunFam" id="3.40.1160.10:FF:000002">
    <property type="entry name" value="Aspartokinase"/>
    <property type="match status" value="1"/>
</dbReference>
<dbReference type="KEGG" id="scs:Sta7437_2397"/>
<dbReference type="GO" id="GO:0004072">
    <property type="term" value="F:aspartate kinase activity"/>
    <property type="evidence" value="ECO:0007669"/>
    <property type="project" value="UniProtKB-EC"/>
</dbReference>
<dbReference type="InterPro" id="IPR018042">
    <property type="entry name" value="Aspartate_kinase_CS"/>
</dbReference>
<dbReference type="GO" id="GO:0005829">
    <property type="term" value="C:cytosol"/>
    <property type="evidence" value="ECO:0007669"/>
    <property type="project" value="TreeGrafter"/>
</dbReference>
<dbReference type="PATRIC" id="fig|111780.3.peg.2496"/>
<evidence type="ECO:0000256" key="7">
    <source>
        <dbReference type="ARBA" id="ARBA00022605"/>
    </source>
</evidence>
<dbReference type="Pfam" id="PF00696">
    <property type="entry name" value="AA_kinase"/>
    <property type="match status" value="1"/>
</dbReference>
<dbReference type="GO" id="GO:0009088">
    <property type="term" value="P:threonine biosynthetic process"/>
    <property type="evidence" value="ECO:0007669"/>
    <property type="project" value="UniProtKB-UniPathway"/>
</dbReference>
<dbReference type="InterPro" id="IPR041740">
    <property type="entry name" value="AKii-LysC-BS"/>
</dbReference>
<dbReference type="eggNOG" id="COG0527">
    <property type="taxonomic scope" value="Bacteria"/>
</dbReference>
<keyword evidence="10" id="KW-0547">Nucleotide-binding</keyword>
<dbReference type="Gene3D" id="3.40.1160.10">
    <property type="entry name" value="Acetylglutamate kinase-like"/>
    <property type="match status" value="1"/>
</dbReference>
<evidence type="ECO:0000259" key="18">
    <source>
        <dbReference type="PROSITE" id="PS51671"/>
    </source>
</evidence>
<evidence type="ECO:0000313" key="20">
    <source>
        <dbReference type="Proteomes" id="UP000010473"/>
    </source>
</evidence>
<dbReference type="Pfam" id="PF01842">
    <property type="entry name" value="ACT"/>
    <property type="match status" value="2"/>
</dbReference>
<evidence type="ECO:0000256" key="12">
    <source>
        <dbReference type="ARBA" id="ARBA00022840"/>
    </source>
</evidence>
<dbReference type="InterPro" id="IPR005260">
    <property type="entry name" value="Asp_kin_monofn"/>
</dbReference>
<dbReference type="HOGENOM" id="CLU_009116_3_2_3"/>
<dbReference type="InterPro" id="IPR054352">
    <property type="entry name" value="ACT_Aspartokinase"/>
</dbReference>
<dbReference type="InterPro" id="IPR001048">
    <property type="entry name" value="Asp/Glu/Uridylate_kinase"/>
</dbReference>
<feature type="domain" description="ACT" evidence="18">
    <location>
        <begin position="449"/>
        <end position="528"/>
    </location>
</feature>
<dbReference type="UniPathway" id="UPA00051">
    <property type="reaction ID" value="UER00462"/>
</dbReference>
<feature type="domain" description="ACT" evidence="18">
    <location>
        <begin position="534"/>
        <end position="602"/>
    </location>
</feature>
<dbReference type="Gene3D" id="3.30.2130.10">
    <property type="entry name" value="VC0802-like"/>
    <property type="match status" value="2"/>
</dbReference>
<comment type="function">
    <text evidence="1">Catalyzes the phosphorylation of the beta-carboxyl group of aspartic acid with ATP to yield 4-phospho-L-aspartate, which is involved in the branched biosynthetic pathway leading to the biosynthesis of amino acids threonine, isoleucine and methionine.</text>
</comment>
<dbReference type="STRING" id="111780.Sta7437_2397"/>
<accession>K9XV31</accession>
<evidence type="ECO:0000256" key="2">
    <source>
        <dbReference type="ARBA" id="ARBA00004766"/>
    </source>
</evidence>
<keyword evidence="7 17" id="KW-0028">Amino-acid biosynthesis</keyword>
<name>K9XV31_STAC7</name>
<evidence type="ECO:0000256" key="9">
    <source>
        <dbReference type="ARBA" id="ARBA00022737"/>
    </source>
</evidence>
<proteinExistence type="inferred from homology"/>
<dbReference type="InterPro" id="IPR045865">
    <property type="entry name" value="ACT-like_dom_sf"/>
</dbReference>
<dbReference type="GO" id="GO:0009089">
    <property type="term" value="P:lysine biosynthetic process via diaminopimelate"/>
    <property type="evidence" value="ECO:0007669"/>
    <property type="project" value="UniProtKB-UniPathway"/>
</dbReference>
<evidence type="ECO:0000256" key="11">
    <source>
        <dbReference type="ARBA" id="ARBA00022777"/>
    </source>
</evidence>
<dbReference type="PROSITE" id="PS51671">
    <property type="entry name" value="ACT"/>
    <property type="match status" value="4"/>
</dbReference>
<dbReference type="OrthoDB" id="9799110at2"/>
<dbReference type="SUPFAM" id="SSF55021">
    <property type="entry name" value="ACT-like"/>
    <property type="match status" value="4"/>
</dbReference>
<comment type="subunit">
    <text evidence="16">Tetramer consisting of 2 isoforms Alpha (catalytic and regulation) and of a homodimer of 2 isoforms Beta (regulation).</text>
</comment>
<evidence type="ECO:0000256" key="5">
    <source>
        <dbReference type="ARBA" id="ARBA00010122"/>
    </source>
</evidence>
<dbReference type="UniPathway" id="UPA00034">
    <property type="reaction ID" value="UER00015"/>
</dbReference>
<dbReference type="RefSeq" id="WP_015193604.1">
    <property type="nucleotide sequence ID" value="NC_019748.1"/>
</dbReference>
<evidence type="ECO:0000256" key="13">
    <source>
        <dbReference type="ARBA" id="ARBA00022915"/>
    </source>
</evidence>
<protein>
    <recommendedName>
        <fullName evidence="6">aspartate kinase</fullName>
        <ecNumber evidence="6">2.7.2.4</ecNumber>
    </recommendedName>
</protein>
<comment type="catalytic activity">
    <reaction evidence="15">
        <text>L-aspartate + ATP = 4-phospho-L-aspartate + ADP</text>
        <dbReference type="Rhea" id="RHEA:23776"/>
        <dbReference type="ChEBI" id="CHEBI:29991"/>
        <dbReference type="ChEBI" id="CHEBI:30616"/>
        <dbReference type="ChEBI" id="CHEBI:57535"/>
        <dbReference type="ChEBI" id="CHEBI:456216"/>
        <dbReference type="EC" id="2.7.2.4"/>
    </reaction>
</comment>
<keyword evidence="9" id="KW-0677">Repeat</keyword>
<sequence length="602" mass="63767">MALVVQKYGGTSVGSVERIKAVAQRVHQTVQKGNSLVVVVSAMGKTTDTLVNLAREISTNPCRREMDMLLSTGEQVSIALLSMALKELGQPAVSLTGAQVGIVTEAEHSRARILQIKTERVQRHLDAGEVVVVAGFQGISSSPDLEITTLGRGGSDTSAVALAASLKANRCEIYTDVPGILTTDPRLVPQAQLMDEITADEMLELASLGAKVLHPRAVEIARNYGVPLVVLSSWSDAPGTRVISPLPQPRSLEGLELTKAVDAVELDTDQAKVALLRVPDRPGVAASLFGEISRQNVDVDLIIQSIHEGNSNDIAFTVVKKLLTKAEAVAEAIAPSLRSQLKATEEAEVMVDSTIAKVAISGAGMIGRPGIAAKMFKTLADAGINLLMISTSEVKVSCVIEARDCDRALAALCQAFEIDNSPLSLPQNHSATLQPAVRGVALDQKQARLAIRHVPDRPGMAAKIFGLLAEKNISVDMIIQSQRCRIVEGVPTRDIAFTLAQADAEEAGRVLEKLTQETGCGEVLIDPAIAKVSIVGAGMIGQPGVAAKFFAALAKEKINIQMITTSEIKISCVVDESEGVKALKVVHDAFNLAGENQIEVPV</sequence>
<gene>
    <name evidence="19" type="ordered locus">Sta7437_2397</name>
</gene>
<dbReference type="NCBIfam" id="TIGR00656">
    <property type="entry name" value="asp_kin_monofn"/>
    <property type="match status" value="1"/>
</dbReference>
<dbReference type="InterPro" id="IPR036393">
    <property type="entry name" value="AceGlu_kinase-like_sf"/>
</dbReference>
<evidence type="ECO:0000256" key="4">
    <source>
        <dbReference type="ARBA" id="ARBA00005139"/>
    </source>
</evidence>
<evidence type="ECO:0000256" key="6">
    <source>
        <dbReference type="ARBA" id="ARBA00013059"/>
    </source>
</evidence>
<dbReference type="NCBIfam" id="NF005154">
    <property type="entry name" value="PRK06635.1-2"/>
    <property type="match status" value="1"/>
</dbReference>
<dbReference type="NCBIfam" id="TIGR00657">
    <property type="entry name" value="asp_kinases"/>
    <property type="match status" value="1"/>
</dbReference>
<dbReference type="InterPro" id="IPR001341">
    <property type="entry name" value="Asp_kinase"/>
</dbReference>
<comment type="pathway">
    <text evidence="4 17">Amino-acid biosynthesis; L-threonine biosynthesis; L-threonine from L-aspartate: step 1/5.</text>
</comment>
<dbReference type="UniPathway" id="UPA00050">
    <property type="reaction ID" value="UER00461"/>
</dbReference>
<organism evidence="19 20">
    <name type="scientific">Stanieria cyanosphaera (strain ATCC 29371 / PCC 7437)</name>
    <dbReference type="NCBI Taxonomy" id="111780"/>
    <lineage>
        <taxon>Bacteria</taxon>
        <taxon>Bacillati</taxon>
        <taxon>Cyanobacteriota</taxon>
        <taxon>Cyanophyceae</taxon>
        <taxon>Pleurocapsales</taxon>
        <taxon>Dermocarpellaceae</taxon>
        <taxon>Stanieria</taxon>
    </lineage>
</organism>
<dbReference type="GO" id="GO:0019877">
    <property type="term" value="P:diaminopimelate biosynthetic process"/>
    <property type="evidence" value="ECO:0007669"/>
    <property type="project" value="UniProtKB-KW"/>
</dbReference>
<dbReference type="Proteomes" id="UP000010473">
    <property type="component" value="Chromosome"/>
</dbReference>
<evidence type="ECO:0000256" key="8">
    <source>
        <dbReference type="ARBA" id="ARBA00022679"/>
    </source>
</evidence>
<dbReference type="PANTHER" id="PTHR21499">
    <property type="entry name" value="ASPARTATE KINASE"/>
    <property type="match status" value="1"/>
</dbReference>
<evidence type="ECO:0000256" key="10">
    <source>
        <dbReference type="ARBA" id="ARBA00022741"/>
    </source>
</evidence>
<comment type="pathway">
    <text evidence="3 17">Amino-acid biosynthesis; L-methionine biosynthesis via de novo pathway; L-homoserine from L-aspartate: step 1/3.</text>
</comment>